<keyword evidence="3" id="KW-1185">Reference proteome</keyword>
<dbReference type="Gramene" id="TVU15481">
    <property type="protein sequence ID" value="TVU15481"/>
    <property type="gene ID" value="EJB05_39004"/>
</dbReference>
<sequence length="313" mass="34409">MPGRQRRGTAPHAGTASRARPRLARAAPAELRTAAASPCLRHLAHAAPVEPRPAPPSRSLARVRAQPVVNVNANPEVVNAAQVATVNDVPNARSLSNEVDADWTEVKHKGYTKYKSRREKVQKSMDVSTGPSCLLSASLDLRSSMLIVICELGPTESSFGWLLSANLSYEVLYWLVVICELGPTEYYIVVLVCYPSDICFSFSGLFRDSLDYDWNRLNDWEWPVVGAMPCPVPRPSSSAESTMLGTTHSLPILGEDNEIDHRDIIDKRRTKKNTMRGGLFGDTDGVLKNILEGPASPRRIQGALRIAPRGFRP</sequence>
<dbReference type="Proteomes" id="UP000324897">
    <property type="component" value="Unassembled WGS sequence"/>
</dbReference>
<accession>A0A5J9TXR7</accession>
<protein>
    <submittedName>
        <fullName evidence="2">Uncharacterized protein</fullName>
    </submittedName>
</protein>
<proteinExistence type="predicted"/>
<organism evidence="2 3">
    <name type="scientific">Eragrostis curvula</name>
    <name type="common">weeping love grass</name>
    <dbReference type="NCBI Taxonomy" id="38414"/>
    <lineage>
        <taxon>Eukaryota</taxon>
        <taxon>Viridiplantae</taxon>
        <taxon>Streptophyta</taxon>
        <taxon>Embryophyta</taxon>
        <taxon>Tracheophyta</taxon>
        <taxon>Spermatophyta</taxon>
        <taxon>Magnoliopsida</taxon>
        <taxon>Liliopsida</taxon>
        <taxon>Poales</taxon>
        <taxon>Poaceae</taxon>
        <taxon>PACMAD clade</taxon>
        <taxon>Chloridoideae</taxon>
        <taxon>Eragrostideae</taxon>
        <taxon>Eragrostidinae</taxon>
        <taxon>Eragrostis</taxon>
    </lineage>
</organism>
<comment type="caution">
    <text evidence="2">The sequence shown here is derived from an EMBL/GenBank/DDBJ whole genome shotgun (WGS) entry which is preliminary data.</text>
</comment>
<evidence type="ECO:0000313" key="3">
    <source>
        <dbReference type="Proteomes" id="UP000324897"/>
    </source>
</evidence>
<dbReference type="AlphaFoldDB" id="A0A5J9TXR7"/>
<feature type="region of interest" description="Disordered" evidence="1">
    <location>
        <begin position="1"/>
        <end position="29"/>
    </location>
</feature>
<evidence type="ECO:0000256" key="1">
    <source>
        <dbReference type="SAM" id="MobiDB-lite"/>
    </source>
</evidence>
<dbReference type="EMBL" id="RWGY01000031">
    <property type="protein sequence ID" value="TVU15481.1"/>
    <property type="molecule type" value="Genomic_DNA"/>
</dbReference>
<reference evidence="2 3" key="1">
    <citation type="journal article" date="2019" name="Sci. Rep.">
        <title>A high-quality genome of Eragrostis curvula grass provides insights into Poaceae evolution and supports new strategies to enhance forage quality.</title>
        <authorList>
            <person name="Carballo J."/>
            <person name="Santos B.A.C.M."/>
            <person name="Zappacosta D."/>
            <person name="Garbus I."/>
            <person name="Selva J.P."/>
            <person name="Gallo C.A."/>
            <person name="Diaz A."/>
            <person name="Albertini E."/>
            <person name="Caccamo M."/>
            <person name="Echenique V."/>
        </authorList>
    </citation>
    <scope>NUCLEOTIDE SEQUENCE [LARGE SCALE GENOMIC DNA]</scope>
    <source>
        <strain evidence="3">cv. Victoria</strain>
        <tissue evidence="2">Leaf</tissue>
    </source>
</reference>
<evidence type="ECO:0000313" key="2">
    <source>
        <dbReference type="EMBL" id="TVU15481.1"/>
    </source>
</evidence>
<name>A0A5J9TXR7_9POAL</name>
<feature type="non-terminal residue" evidence="2">
    <location>
        <position position="1"/>
    </location>
</feature>
<gene>
    <name evidence="2" type="ORF">EJB05_39004</name>
</gene>